<feature type="domain" description="CAND6/7 N-terminal" evidence="9">
    <location>
        <begin position="154"/>
        <end position="280"/>
    </location>
</feature>
<gene>
    <name evidence="10" type="ORF">AXG93_1838s1160</name>
</gene>
<feature type="transmembrane region" description="Helical" evidence="7">
    <location>
        <begin position="301"/>
        <end position="318"/>
    </location>
</feature>
<dbReference type="InterPro" id="IPR054103">
    <property type="entry name" value="CAND6-7_N"/>
</dbReference>
<dbReference type="EMBL" id="LVLJ01000960">
    <property type="protein sequence ID" value="OAE31806.1"/>
    <property type="molecule type" value="Genomic_DNA"/>
</dbReference>
<feature type="compositionally biased region" description="Polar residues" evidence="6">
    <location>
        <begin position="87"/>
        <end position="108"/>
    </location>
</feature>
<organism evidence="10 11">
    <name type="scientific">Marchantia polymorpha subsp. ruderalis</name>
    <dbReference type="NCBI Taxonomy" id="1480154"/>
    <lineage>
        <taxon>Eukaryota</taxon>
        <taxon>Viridiplantae</taxon>
        <taxon>Streptophyta</taxon>
        <taxon>Embryophyta</taxon>
        <taxon>Marchantiophyta</taxon>
        <taxon>Marchantiopsida</taxon>
        <taxon>Marchantiidae</taxon>
        <taxon>Marchantiales</taxon>
        <taxon>Marchantiaceae</taxon>
        <taxon>Marchantia</taxon>
    </lineage>
</organism>
<keyword evidence="5 7" id="KW-0472">Membrane</keyword>
<evidence type="ECO:0008006" key="12">
    <source>
        <dbReference type="Google" id="ProtNLM"/>
    </source>
</evidence>
<name>A0A176WI25_MARPO</name>
<proteinExistence type="predicted"/>
<feature type="region of interest" description="Disordered" evidence="6">
    <location>
        <begin position="67"/>
        <end position="114"/>
    </location>
</feature>
<accession>A0A176WI25</accession>
<dbReference type="PANTHER" id="PTHR21229">
    <property type="entry name" value="LUNG SEVEN TRANSMEMBRANE RECEPTOR"/>
    <property type="match status" value="1"/>
</dbReference>
<dbReference type="InterPro" id="IPR053937">
    <property type="entry name" value="GOST_TM"/>
</dbReference>
<comment type="caution">
    <text evidence="10">The sequence shown here is derived from an EMBL/GenBank/DDBJ whole genome shotgun (WGS) entry which is preliminary data.</text>
</comment>
<evidence type="ECO:0000313" key="10">
    <source>
        <dbReference type="EMBL" id="OAE31806.1"/>
    </source>
</evidence>
<evidence type="ECO:0000256" key="4">
    <source>
        <dbReference type="ARBA" id="ARBA00022989"/>
    </source>
</evidence>
<reference evidence="10" key="1">
    <citation type="submission" date="2016-03" db="EMBL/GenBank/DDBJ databases">
        <title>Mechanisms controlling the formation of the plant cell surface in tip-growing cells are functionally conserved among land plants.</title>
        <authorList>
            <person name="Honkanen S."/>
            <person name="Jones V.A."/>
            <person name="Morieri G."/>
            <person name="Champion C."/>
            <person name="Hetherington A.J."/>
            <person name="Kelly S."/>
            <person name="Saint-Marcoux D."/>
            <person name="Proust H."/>
            <person name="Prescott H."/>
            <person name="Dolan L."/>
        </authorList>
    </citation>
    <scope>NUCLEOTIDE SEQUENCE [LARGE SCALE GENOMIC DNA]</scope>
    <source>
        <tissue evidence="10">Whole gametophyte</tissue>
    </source>
</reference>
<keyword evidence="4 7" id="KW-1133">Transmembrane helix</keyword>
<evidence type="ECO:0000256" key="6">
    <source>
        <dbReference type="SAM" id="MobiDB-lite"/>
    </source>
</evidence>
<evidence type="ECO:0000256" key="3">
    <source>
        <dbReference type="ARBA" id="ARBA00022729"/>
    </source>
</evidence>
<dbReference type="Pfam" id="PF21904">
    <property type="entry name" value="CAND6-7_N"/>
    <property type="match status" value="1"/>
</dbReference>
<evidence type="ECO:0000259" key="9">
    <source>
        <dbReference type="Pfam" id="PF21904"/>
    </source>
</evidence>
<evidence type="ECO:0000256" key="2">
    <source>
        <dbReference type="ARBA" id="ARBA00022692"/>
    </source>
</evidence>
<evidence type="ECO:0000256" key="5">
    <source>
        <dbReference type="ARBA" id="ARBA00023136"/>
    </source>
</evidence>
<feature type="transmembrane region" description="Helical" evidence="7">
    <location>
        <begin position="404"/>
        <end position="422"/>
    </location>
</feature>
<feature type="domain" description="GOST seven transmembrane" evidence="8">
    <location>
        <begin position="299"/>
        <end position="537"/>
    </location>
</feature>
<feature type="transmembrane region" description="Helical" evidence="7">
    <location>
        <begin position="330"/>
        <end position="347"/>
    </location>
</feature>
<keyword evidence="11" id="KW-1185">Reference proteome</keyword>
<keyword evidence="3" id="KW-0732">Signal</keyword>
<dbReference type="InterPro" id="IPR009637">
    <property type="entry name" value="GPR107/GPR108-like"/>
</dbReference>
<feature type="transmembrane region" description="Helical" evidence="7">
    <location>
        <begin position="484"/>
        <end position="510"/>
    </location>
</feature>
<dbReference type="GO" id="GO:0016020">
    <property type="term" value="C:membrane"/>
    <property type="evidence" value="ECO:0007669"/>
    <property type="project" value="UniProtKB-SubCell"/>
</dbReference>
<sequence>MITRTIVEREEEECGQRNSNLKEREILNRRMGRTIKPQAISSHQLDDDDDAPKLFVLLLSRWCSRPRPVQRQDSGQNRDTGKPGNCHMQSSTSTVGNRSQASNITGRATRSPAAAHERCAPYSHGAAPVMLCRFLAEVFVERAIVEQRAGRQSEIRDDNRQMIMFEKFGFDRNGKINITVSNVQVTMDDASEADYDMLGFFLTTEEDLVAVLVETEEQMSQTCVLKNSQIKTLFTLKEVKLTETFTRSLSPPDANEYTLFFANCLRRSQVSMDVRTAMYNLEGKSNTPDYLPAGQTQLPKLFFSFFVIYVFLLGVWIYTCVKHRDTVHRIHILMGVLVFLKALNLVAEATEKSYIKKTGLAHGWDIAFYIFGFLRGVMLFTVIVLIGTGWSFLKPYLQEKEKKVLMVVIPLQVFANVASIVIDETGPSTKDWFTWKQVFLLLDIICCCAVLFPIVWSIKHLREASHTDGKAARNVVKLTLFRHYYMVVVSYIYFTRIVVFAVTTVTAYHYRWTSDLAEELASLAFYLFTGYKFRPVVHNPYFVLEEEEEQEILTQDQLKDDEFDL</sequence>
<evidence type="ECO:0000259" key="8">
    <source>
        <dbReference type="Pfam" id="PF06814"/>
    </source>
</evidence>
<feature type="transmembrane region" description="Helical" evidence="7">
    <location>
        <begin position="367"/>
        <end position="392"/>
    </location>
</feature>
<evidence type="ECO:0000256" key="7">
    <source>
        <dbReference type="SAM" id="Phobius"/>
    </source>
</evidence>
<protein>
    <recommendedName>
        <fullName evidence="12">Protein GPR107</fullName>
    </recommendedName>
</protein>
<comment type="subcellular location">
    <subcellularLocation>
        <location evidence="1">Membrane</location>
        <topology evidence="1">Multi-pass membrane protein</topology>
    </subcellularLocation>
</comment>
<dbReference type="AlphaFoldDB" id="A0A176WI25"/>
<dbReference type="Pfam" id="PF06814">
    <property type="entry name" value="GOST_TM"/>
    <property type="match status" value="1"/>
</dbReference>
<dbReference type="GO" id="GO:0005794">
    <property type="term" value="C:Golgi apparatus"/>
    <property type="evidence" value="ECO:0007669"/>
    <property type="project" value="TreeGrafter"/>
</dbReference>
<keyword evidence="2 7" id="KW-0812">Transmembrane</keyword>
<evidence type="ECO:0000313" key="11">
    <source>
        <dbReference type="Proteomes" id="UP000077202"/>
    </source>
</evidence>
<evidence type="ECO:0000256" key="1">
    <source>
        <dbReference type="ARBA" id="ARBA00004141"/>
    </source>
</evidence>
<dbReference type="Proteomes" id="UP000077202">
    <property type="component" value="Unassembled WGS sequence"/>
</dbReference>
<feature type="transmembrane region" description="Helical" evidence="7">
    <location>
        <begin position="434"/>
        <end position="456"/>
    </location>
</feature>
<dbReference type="PANTHER" id="PTHR21229:SF2">
    <property type="entry name" value="RE59932P"/>
    <property type="match status" value="1"/>
</dbReference>